<dbReference type="Gene3D" id="3.40.50.720">
    <property type="entry name" value="NAD(P)-binding Rossmann-like Domain"/>
    <property type="match status" value="1"/>
</dbReference>
<dbReference type="PANTHER" id="PTHR43431:SF7">
    <property type="entry name" value="OXIDOREDUCTASE, SHORT CHAIN DEHYDROGENASE_REDUCTASE FAMILY (AFU_ORTHOLOGUE AFUA_5G14000)"/>
    <property type="match status" value="1"/>
</dbReference>
<gene>
    <name evidence="1" type="ORF">LSP00402_LOCUS5952</name>
</gene>
<dbReference type="SUPFAM" id="SSF51735">
    <property type="entry name" value="NAD(P)-binding Rossmann-fold domains"/>
    <property type="match status" value="1"/>
</dbReference>
<dbReference type="EMBL" id="HBHP01009642">
    <property type="protein sequence ID" value="CAD9755933.1"/>
    <property type="molecule type" value="Transcribed_RNA"/>
</dbReference>
<reference evidence="1" key="1">
    <citation type="submission" date="2021-01" db="EMBL/GenBank/DDBJ databases">
        <authorList>
            <person name="Corre E."/>
            <person name="Pelletier E."/>
            <person name="Niang G."/>
            <person name="Scheremetjew M."/>
            <person name="Finn R."/>
            <person name="Kale V."/>
            <person name="Holt S."/>
            <person name="Cochrane G."/>
            <person name="Meng A."/>
            <person name="Brown T."/>
            <person name="Cohen L."/>
        </authorList>
    </citation>
    <scope>NUCLEOTIDE SEQUENCE</scope>
    <source>
        <strain evidence="1">CCMP622</strain>
    </source>
</reference>
<protein>
    <submittedName>
        <fullName evidence="1">Uncharacterized protein</fullName>
    </submittedName>
</protein>
<sequence length="250" mass="26728">MKAKLKELFLESKGVVAVVGCGPGLGSSVAFKFAERGFDVALMSRKAESCADVQSKIKALDRKTIFVSTDVTDEKRVAAAFKEVEETLGPVKVLVFNASGPNASGAGILGMTIDDVKSRWNVECLGALLCARAVLPGMLREKCGTLLFTSSTAAFRGSASSPGLAMSKHGLRALSSSIAKEFASQGIHACNIRIDCGIATPKVLKKYPNAKGKLGDPDEIAKTYYYLATQSKMAWTNEIDIRPHTENWTC</sequence>
<evidence type="ECO:0000313" key="1">
    <source>
        <dbReference type="EMBL" id="CAD9755933.1"/>
    </source>
</evidence>
<accession>A0A7S2TKR1</accession>
<name>A0A7S2TKR1_9EUKA</name>
<dbReference type="InterPro" id="IPR036291">
    <property type="entry name" value="NAD(P)-bd_dom_sf"/>
</dbReference>
<dbReference type="PRINTS" id="PR00081">
    <property type="entry name" value="GDHRDH"/>
</dbReference>
<dbReference type="Pfam" id="PF00106">
    <property type="entry name" value="adh_short"/>
    <property type="match status" value="1"/>
</dbReference>
<proteinExistence type="predicted"/>
<organism evidence="1">
    <name type="scientific">Lotharella oceanica</name>
    <dbReference type="NCBI Taxonomy" id="641309"/>
    <lineage>
        <taxon>Eukaryota</taxon>
        <taxon>Sar</taxon>
        <taxon>Rhizaria</taxon>
        <taxon>Cercozoa</taxon>
        <taxon>Chlorarachniophyceae</taxon>
        <taxon>Lotharella</taxon>
    </lineage>
</organism>
<dbReference type="InterPro" id="IPR002347">
    <property type="entry name" value="SDR_fam"/>
</dbReference>
<dbReference type="AlphaFoldDB" id="A0A7S2TKR1"/>
<dbReference type="PANTHER" id="PTHR43431">
    <property type="entry name" value="OXIDOREDUCTASE, SHORT CHAIN DEHYDROGENASE/REDUCTASE FAMILY (AFU_ORTHOLOGUE AFUA_5G14000)"/>
    <property type="match status" value="1"/>
</dbReference>